<evidence type="ECO:0000313" key="1">
    <source>
        <dbReference type="EnsemblPlants" id="AVESA.00010b.r2.5CG0930100.2.CDS"/>
    </source>
</evidence>
<accession>A0ACD5YB35</accession>
<proteinExistence type="predicted"/>
<name>A0ACD5YB35_AVESA</name>
<dbReference type="Proteomes" id="UP001732700">
    <property type="component" value="Chromosome 5C"/>
</dbReference>
<organism evidence="1 2">
    <name type="scientific">Avena sativa</name>
    <name type="common">Oat</name>
    <dbReference type="NCBI Taxonomy" id="4498"/>
    <lineage>
        <taxon>Eukaryota</taxon>
        <taxon>Viridiplantae</taxon>
        <taxon>Streptophyta</taxon>
        <taxon>Embryophyta</taxon>
        <taxon>Tracheophyta</taxon>
        <taxon>Spermatophyta</taxon>
        <taxon>Magnoliopsida</taxon>
        <taxon>Liliopsida</taxon>
        <taxon>Poales</taxon>
        <taxon>Poaceae</taxon>
        <taxon>BOP clade</taxon>
        <taxon>Pooideae</taxon>
        <taxon>Poodae</taxon>
        <taxon>Poeae</taxon>
        <taxon>Poeae Chloroplast Group 1 (Aveneae type)</taxon>
        <taxon>Aveninae</taxon>
        <taxon>Avena</taxon>
    </lineage>
</organism>
<sequence>MQRLLPAYEYYKREILPASPPEFHFTSQQKHKTDLSVSGSHGQTRRRPLPGEEIDRASMEAKYAELRRAVEETAAVDGHAHNLVAVDSSFPFLRCFSEAEGDALAFAPHSLSFKRSLKDIAELYKCEASLDKVEKFRKAQGLSSITSKCFQAANISAILMDDGIQFDRMLELESHKDFVPTVGRVLRIEWLAETIINDDSFSGSSWTLDSFSEIFRTKLKSVANTIVGLKSIAAYRSGLHIDPCVSKTDAEDGLRKELAGQKPFRVTNKSLIDYIFTCSLEIAVLFHLPMQIHTGFGDKDLDLRKCNPLHLRCVLEDERFANCQLVLLHASYPFSKEASYLASVYSQVYLDFGLAIPKLSVQGMTSSLKELLELAPIKKVMFSTDGYAFPETYYLGARRARDVVYRVLSAACEDGDLCIQEAIDAVENIFRRNALDLYKLNVANGSVHQKTTITDTRIPTSCVERDVLFVRIVWNDASGQHRCRVVPAGRFYEIAKNKGVGLTFASMGMTSFCDGPADGTNLTGVGEIRLMPDMSTILRLPWSRREEMVMADMQIRPGEAWQYCPRYALRKVTRVLLDEFNVTMKAGFENEFYLRRKLVSEGHESWVPYDKSSYCSTSSFDGASSILQEVYSSLKEADIVVEQLHAESGKGQFEVALKYVLCTLAADNLIYAREIIKSVARKHELIATFLPKPDLNDIGSGSHVHLSLWKNDQNVFMGSNEYNYHGMSNVGEQFLAGVYHHLPSILAFTAPHPNSYDRIQPNTWSGAYLCWGKENREAPLRTACPPGVPLDMVSNFEIKSFDGCANPHLGLAAIVAAGIDGLRRGLKLPEPIESNPADYASKLKRLPQDLLESVESLAADKTLHELIGDRLITAIIAVRKAEIDHYSKNPGAFGDLIHRY</sequence>
<reference evidence="1" key="1">
    <citation type="submission" date="2021-05" db="EMBL/GenBank/DDBJ databases">
        <authorList>
            <person name="Scholz U."/>
            <person name="Mascher M."/>
            <person name="Fiebig A."/>
        </authorList>
    </citation>
    <scope>NUCLEOTIDE SEQUENCE [LARGE SCALE GENOMIC DNA]</scope>
</reference>
<keyword evidence="2" id="KW-1185">Reference proteome</keyword>
<protein>
    <submittedName>
        <fullName evidence="1">Uncharacterized protein</fullName>
    </submittedName>
</protein>
<evidence type="ECO:0000313" key="2">
    <source>
        <dbReference type="Proteomes" id="UP001732700"/>
    </source>
</evidence>
<reference evidence="1" key="2">
    <citation type="submission" date="2025-09" db="UniProtKB">
        <authorList>
            <consortium name="EnsemblPlants"/>
        </authorList>
    </citation>
    <scope>IDENTIFICATION</scope>
</reference>
<dbReference type="EnsemblPlants" id="AVESA.00010b.r2.5CG0930100.2">
    <property type="protein sequence ID" value="AVESA.00010b.r2.5CG0930100.2.CDS"/>
    <property type="gene ID" value="AVESA.00010b.r2.5CG0930100"/>
</dbReference>